<gene>
    <name evidence="7" type="primary">mraZ</name>
    <name evidence="9" type="ORF">MIT9_P0303</name>
</gene>
<dbReference type="InterPro" id="IPR035642">
    <property type="entry name" value="MraZ_N"/>
</dbReference>
<evidence type="ECO:0000256" key="5">
    <source>
        <dbReference type="ARBA" id="ARBA00023125"/>
    </source>
</evidence>
<accession>A0AAU9CMN6</accession>
<comment type="subcellular location">
    <subcellularLocation>
        <location evidence="7">Cytoplasm</location>
        <location evidence="7">Nucleoid</location>
    </subcellularLocation>
</comment>
<dbReference type="NCBIfam" id="TIGR00242">
    <property type="entry name" value="division/cell wall cluster transcriptional repressor MraZ"/>
    <property type="match status" value="1"/>
</dbReference>
<dbReference type="CDD" id="cd16320">
    <property type="entry name" value="MraZ_N"/>
    <property type="match status" value="1"/>
</dbReference>
<dbReference type="HAMAP" id="MF_01008">
    <property type="entry name" value="MraZ"/>
    <property type="match status" value="1"/>
</dbReference>
<dbReference type="GO" id="GO:2000143">
    <property type="term" value="P:negative regulation of DNA-templated transcription initiation"/>
    <property type="evidence" value="ECO:0007669"/>
    <property type="project" value="TreeGrafter"/>
</dbReference>
<name>A0AAU9CMN6_9GAMM</name>
<dbReference type="GO" id="GO:0005737">
    <property type="term" value="C:cytoplasm"/>
    <property type="evidence" value="ECO:0007669"/>
    <property type="project" value="UniProtKB-UniRule"/>
</dbReference>
<organism evidence="9 10">
    <name type="scientific">Methylomarinovum caldicuralii</name>
    <dbReference type="NCBI Taxonomy" id="438856"/>
    <lineage>
        <taxon>Bacteria</taxon>
        <taxon>Pseudomonadati</taxon>
        <taxon>Pseudomonadota</taxon>
        <taxon>Gammaproteobacteria</taxon>
        <taxon>Methylococcales</taxon>
        <taxon>Methylothermaceae</taxon>
        <taxon>Methylomarinovum</taxon>
    </lineage>
</organism>
<feature type="domain" description="SpoVT-AbrB" evidence="8">
    <location>
        <begin position="98"/>
        <end position="141"/>
    </location>
</feature>
<dbReference type="Proteomes" id="UP001321825">
    <property type="component" value="Chromosome"/>
</dbReference>
<dbReference type="GO" id="GO:0000976">
    <property type="term" value="F:transcription cis-regulatory region binding"/>
    <property type="evidence" value="ECO:0007669"/>
    <property type="project" value="TreeGrafter"/>
</dbReference>
<dbReference type="InterPro" id="IPR020603">
    <property type="entry name" value="MraZ_dom"/>
</dbReference>
<dbReference type="SUPFAM" id="SSF89447">
    <property type="entry name" value="AbrB/MazE/MraZ-like"/>
    <property type="match status" value="1"/>
</dbReference>
<proteinExistence type="inferred from homology"/>
<dbReference type="InterPro" id="IPR038619">
    <property type="entry name" value="MraZ_sf"/>
</dbReference>
<evidence type="ECO:0000256" key="2">
    <source>
        <dbReference type="ARBA" id="ARBA00022490"/>
    </source>
</evidence>
<dbReference type="InterPro" id="IPR003444">
    <property type="entry name" value="MraZ"/>
</dbReference>
<evidence type="ECO:0000313" key="10">
    <source>
        <dbReference type="Proteomes" id="UP001321825"/>
    </source>
</evidence>
<dbReference type="CDD" id="cd16321">
    <property type="entry name" value="MraZ_C"/>
    <property type="match status" value="1"/>
</dbReference>
<keyword evidence="4 7" id="KW-0805">Transcription regulation</keyword>
<dbReference type="PANTHER" id="PTHR34701:SF1">
    <property type="entry name" value="TRANSCRIPTIONAL REGULATOR MRAZ"/>
    <property type="match status" value="1"/>
</dbReference>
<dbReference type="Gene3D" id="3.40.1550.20">
    <property type="entry name" value="Transcriptional regulator MraZ domain"/>
    <property type="match status" value="1"/>
</dbReference>
<keyword evidence="3" id="KW-0677">Repeat</keyword>
<protein>
    <recommendedName>
        <fullName evidence="1 7">Transcriptional regulator MraZ</fullName>
    </recommendedName>
</protein>
<dbReference type="Pfam" id="PF02381">
    <property type="entry name" value="MraZ"/>
    <property type="match status" value="2"/>
</dbReference>
<evidence type="ECO:0000256" key="1">
    <source>
        <dbReference type="ARBA" id="ARBA00013860"/>
    </source>
</evidence>
<evidence type="ECO:0000256" key="6">
    <source>
        <dbReference type="ARBA" id="ARBA00023163"/>
    </source>
</evidence>
<keyword evidence="10" id="KW-1185">Reference proteome</keyword>
<dbReference type="PROSITE" id="PS51740">
    <property type="entry name" value="SPOVT_ABRB"/>
    <property type="match status" value="2"/>
</dbReference>
<dbReference type="GO" id="GO:0009295">
    <property type="term" value="C:nucleoid"/>
    <property type="evidence" value="ECO:0007669"/>
    <property type="project" value="UniProtKB-SubCell"/>
</dbReference>
<dbReference type="PANTHER" id="PTHR34701">
    <property type="entry name" value="TRANSCRIPTIONAL REGULATOR MRAZ"/>
    <property type="match status" value="1"/>
</dbReference>
<dbReference type="AlphaFoldDB" id="A0AAU9CMN6"/>
<evidence type="ECO:0000256" key="7">
    <source>
        <dbReference type="HAMAP-Rule" id="MF_01008"/>
    </source>
</evidence>
<feature type="domain" description="SpoVT-AbrB" evidence="8">
    <location>
        <begin position="25"/>
        <end position="69"/>
    </location>
</feature>
<keyword evidence="5 7" id="KW-0238">DNA-binding</keyword>
<dbReference type="InterPro" id="IPR007159">
    <property type="entry name" value="SpoVT-AbrB_dom"/>
</dbReference>
<dbReference type="InterPro" id="IPR037914">
    <property type="entry name" value="SpoVT-AbrB_sf"/>
</dbReference>
<dbReference type="KEGG" id="mcau:MIT9_P0303"/>
<evidence type="ECO:0000256" key="3">
    <source>
        <dbReference type="ARBA" id="ARBA00022737"/>
    </source>
</evidence>
<comment type="subunit">
    <text evidence="7">Forms oligomers.</text>
</comment>
<reference evidence="10" key="1">
    <citation type="journal article" date="2024" name="Int. J. Syst. Evol. Microbiol.">
        <title>Methylomarinovum tepidoasis sp. nov., a moderately thermophilic methanotroph of the family Methylothermaceae isolated from a deep-sea hydrothermal field.</title>
        <authorList>
            <person name="Hirayama H."/>
            <person name="Takaki Y."/>
            <person name="Abe M."/>
            <person name="Miyazaki M."/>
            <person name="Uematsu K."/>
            <person name="Matsui Y."/>
            <person name="Takai K."/>
        </authorList>
    </citation>
    <scope>NUCLEOTIDE SEQUENCE [LARGE SCALE GENOMIC DNA]</scope>
    <source>
        <strain evidence="10">IT-9</strain>
    </source>
</reference>
<evidence type="ECO:0000313" key="9">
    <source>
        <dbReference type="EMBL" id="BCX80727.1"/>
    </source>
</evidence>
<dbReference type="GO" id="GO:0003700">
    <property type="term" value="F:DNA-binding transcription factor activity"/>
    <property type="evidence" value="ECO:0007669"/>
    <property type="project" value="UniProtKB-UniRule"/>
</dbReference>
<keyword evidence="2 7" id="KW-0963">Cytoplasm</keyword>
<dbReference type="InterPro" id="IPR035644">
    <property type="entry name" value="MraZ_C"/>
</dbReference>
<comment type="similarity">
    <text evidence="7">Belongs to the MraZ family.</text>
</comment>
<evidence type="ECO:0000256" key="4">
    <source>
        <dbReference type="ARBA" id="ARBA00023015"/>
    </source>
</evidence>
<evidence type="ECO:0000259" key="8">
    <source>
        <dbReference type="PROSITE" id="PS51740"/>
    </source>
</evidence>
<keyword evidence="6 7" id="KW-0804">Transcription</keyword>
<sequence length="169" mass="19204">MSGFFIVPATRGELCRQVGNPFRGIHILNLDSKGRVAIPACHRADLGGTRLVATIAIDNRCLWLYPWRQWQALERQLLALSSLNRRSRRLQRLLIGHAQEGELDGQGRFLLSTPLRKYANLTKSVALVGVGAKFEIWDEEAWDVRRNVWMEEESLEDLAASPDLNDLQL</sequence>
<dbReference type="EMBL" id="AP024714">
    <property type="protein sequence ID" value="BCX80727.1"/>
    <property type="molecule type" value="Genomic_DNA"/>
</dbReference>